<evidence type="ECO:0000256" key="2">
    <source>
        <dbReference type="SAM" id="Phobius"/>
    </source>
</evidence>
<gene>
    <name evidence="3" type="ORF">ACFSJG_12055</name>
</gene>
<evidence type="ECO:0000313" key="3">
    <source>
        <dbReference type="EMBL" id="MFD1812952.1"/>
    </source>
</evidence>
<keyword evidence="2" id="KW-1133">Transmembrane helix</keyword>
<sequence length="90" mass="8534">MSGQRGNLSLATLALSSLGAATAVLVLTTVLIAVLEPSPVPGLIIGVGGVVGAIVAMGVVSTRMSRRAFGDPGSTDSGGPGSDPGTGASS</sequence>
<feature type="transmembrane region" description="Helical" evidence="2">
    <location>
        <begin position="12"/>
        <end position="34"/>
    </location>
</feature>
<keyword evidence="2" id="KW-0812">Transmembrane</keyword>
<evidence type="ECO:0000256" key="1">
    <source>
        <dbReference type="SAM" id="MobiDB-lite"/>
    </source>
</evidence>
<dbReference type="Proteomes" id="UP001597286">
    <property type="component" value="Unassembled WGS sequence"/>
</dbReference>
<feature type="transmembrane region" description="Helical" evidence="2">
    <location>
        <begin position="40"/>
        <end position="60"/>
    </location>
</feature>
<evidence type="ECO:0008006" key="5">
    <source>
        <dbReference type="Google" id="ProtNLM"/>
    </source>
</evidence>
<accession>A0ABW4P5H3</accession>
<keyword evidence="4" id="KW-1185">Reference proteome</keyword>
<comment type="caution">
    <text evidence="3">The sequence shown here is derived from an EMBL/GenBank/DDBJ whole genome shotgun (WGS) entry which is preliminary data.</text>
</comment>
<feature type="region of interest" description="Disordered" evidence="1">
    <location>
        <begin position="66"/>
        <end position="90"/>
    </location>
</feature>
<name>A0ABW4P5H3_9NOCA</name>
<dbReference type="RefSeq" id="WP_378485461.1">
    <property type="nucleotide sequence ID" value="NZ_JBHUFB010000010.1"/>
</dbReference>
<evidence type="ECO:0000313" key="4">
    <source>
        <dbReference type="Proteomes" id="UP001597286"/>
    </source>
</evidence>
<dbReference type="EMBL" id="JBHUFB010000010">
    <property type="protein sequence ID" value="MFD1812952.1"/>
    <property type="molecule type" value="Genomic_DNA"/>
</dbReference>
<keyword evidence="2" id="KW-0472">Membrane</keyword>
<organism evidence="3 4">
    <name type="scientific">Rhodococcus gannanensis</name>
    <dbReference type="NCBI Taxonomy" id="1960308"/>
    <lineage>
        <taxon>Bacteria</taxon>
        <taxon>Bacillati</taxon>
        <taxon>Actinomycetota</taxon>
        <taxon>Actinomycetes</taxon>
        <taxon>Mycobacteriales</taxon>
        <taxon>Nocardiaceae</taxon>
        <taxon>Rhodococcus</taxon>
    </lineage>
</organism>
<reference evidence="4" key="1">
    <citation type="journal article" date="2019" name="Int. J. Syst. Evol. Microbiol.">
        <title>The Global Catalogue of Microorganisms (GCM) 10K type strain sequencing project: providing services to taxonomists for standard genome sequencing and annotation.</title>
        <authorList>
            <consortium name="The Broad Institute Genomics Platform"/>
            <consortium name="The Broad Institute Genome Sequencing Center for Infectious Disease"/>
            <person name="Wu L."/>
            <person name="Ma J."/>
        </authorList>
    </citation>
    <scope>NUCLEOTIDE SEQUENCE [LARGE SCALE GENOMIC DNA]</scope>
    <source>
        <strain evidence="4">DT72</strain>
    </source>
</reference>
<protein>
    <recommendedName>
        <fullName evidence="5">Holin-X, holin superfamily III</fullName>
    </recommendedName>
</protein>
<proteinExistence type="predicted"/>